<dbReference type="AlphaFoldDB" id="A0AA35YE69"/>
<name>A0AA35YE69_LACSI</name>
<evidence type="ECO:0000313" key="2">
    <source>
        <dbReference type="Proteomes" id="UP001177003"/>
    </source>
</evidence>
<dbReference type="EMBL" id="OX465078">
    <property type="protein sequence ID" value="CAI9270961.1"/>
    <property type="molecule type" value="Genomic_DNA"/>
</dbReference>
<keyword evidence="2" id="KW-1185">Reference proteome</keyword>
<evidence type="ECO:0000313" key="1">
    <source>
        <dbReference type="EMBL" id="CAI9270961.1"/>
    </source>
</evidence>
<protein>
    <submittedName>
        <fullName evidence="1">Uncharacterized protein</fullName>
    </submittedName>
</protein>
<reference evidence="1" key="1">
    <citation type="submission" date="2023-04" db="EMBL/GenBank/DDBJ databases">
        <authorList>
            <person name="Vijverberg K."/>
            <person name="Xiong W."/>
            <person name="Schranz E."/>
        </authorList>
    </citation>
    <scope>NUCLEOTIDE SEQUENCE</scope>
</reference>
<accession>A0AA35YE69</accession>
<proteinExistence type="predicted"/>
<sequence length="146" mass="16376">MKQKEAIKASSSAIAAVVDSDQTTSSHHLLLKSKNKKRLKVIRSFQNPIYHPPLSFSTASNGFELAVPAVAFPILSKVGVEDDGIIVCFFPSNSTTSDLKMHIKCLMKFLKKPVFRYFHFSRRRVPGVRKSQARICLLSDGELLKR</sequence>
<dbReference type="Proteomes" id="UP001177003">
    <property type="component" value="Chromosome 2"/>
</dbReference>
<gene>
    <name evidence="1" type="ORF">LSALG_LOCUS11248</name>
</gene>
<organism evidence="1 2">
    <name type="scientific">Lactuca saligna</name>
    <name type="common">Willowleaf lettuce</name>
    <dbReference type="NCBI Taxonomy" id="75948"/>
    <lineage>
        <taxon>Eukaryota</taxon>
        <taxon>Viridiplantae</taxon>
        <taxon>Streptophyta</taxon>
        <taxon>Embryophyta</taxon>
        <taxon>Tracheophyta</taxon>
        <taxon>Spermatophyta</taxon>
        <taxon>Magnoliopsida</taxon>
        <taxon>eudicotyledons</taxon>
        <taxon>Gunneridae</taxon>
        <taxon>Pentapetalae</taxon>
        <taxon>asterids</taxon>
        <taxon>campanulids</taxon>
        <taxon>Asterales</taxon>
        <taxon>Asteraceae</taxon>
        <taxon>Cichorioideae</taxon>
        <taxon>Cichorieae</taxon>
        <taxon>Lactucinae</taxon>
        <taxon>Lactuca</taxon>
    </lineage>
</organism>